<dbReference type="GO" id="GO:0005524">
    <property type="term" value="F:ATP binding"/>
    <property type="evidence" value="ECO:0007669"/>
    <property type="project" value="UniProtKB-KW"/>
</dbReference>
<comment type="catalytic activity">
    <reaction evidence="5">
        <text>(6S)-5-formyl-5,6,7,8-tetrahydrofolate + ATP = (6R)-5,10-methenyltetrahydrofolate + ADP + phosphate</text>
        <dbReference type="Rhea" id="RHEA:10488"/>
        <dbReference type="ChEBI" id="CHEBI:30616"/>
        <dbReference type="ChEBI" id="CHEBI:43474"/>
        <dbReference type="ChEBI" id="CHEBI:57455"/>
        <dbReference type="ChEBI" id="CHEBI:57457"/>
        <dbReference type="ChEBI" id="CHEBI:456216"/>
        <dbReference type="EC" id="6.3.3.2"/>
    </reaction>
</comment>
<proteinExistence type="inferred from homology"/>
<dbReference type="InterPro" id="IPR024185">
    <property type="entry name" value="FTHF_cligase-like_sf"/>
</dbReference>
<dbReference type="InterPro" id="IPR037171">
    <property type="entry name" value="NagB/RpiA_transferase-like"/>
</dbReference>
<keyword evidence="7" id="KW-1185">Reference proteome</keyword>
<gene>
    <name evidence="6" type="ORF">P255_00829</name>
</gene>
<keyword evidence="2 4" id="KW-0547">Nucleotide-binding</keyword>
<comment type="similarity">
    <text evidence="1 5">Belongs to the 5-formyltetrahydrofolate cyclo-ligase family.</text>
</comment>
<dbReference type="Pfam" id="PF01812">
    <property type="entry name" value="5-FTHF_cyc-lig"/>
    <property type="match status" value="1"/>
</dbReference>
<dbReference type="GO" id="GO:0009396">
    <property type="term" value="P:folic acid-containing compound biosynthetic process"/>
    <property type="evidence" value="ECO:0007669"/>
    <property type="project" value="TreeGrafter"/>
</dbReference>
<dbReference type="GO" id="GO:0035999">
    <property type="term" value="P:tetrahydrofolate interconversion"/>
    <property type="evidence" value="ECO:0007669"/>
    <property type="project" value="TreeGrafter"/>
</dbReference>
<keyword evidence="6" id="KW-0436">Ligase</keyword>
<dbReference type="PATRIC" id="fig|1341683.3.peg.822"/>
<evidence type="ECO:0000256" key="2">
    <source>
        <dbReference type="ARBA" id="ARBA00022741"/>
    </source>
</evidence>
<feature type="binding site" evidence="4">
    <location>
        <position position="53"/>
    </location>
    <ligand>
        <name>substrate</name>
    </ligand>
</feature>
<dbReference type="EMBL" id="AYEU01000003">
    <property type="protein sequence ID" value="ESK52669.1"/>
    <property type="molecule type" value="Genomic_DNA"/>
</dbReference>
<dbReference type="Gene3D" id="3.40.50.10420">
    <property type="entry name" value="NagB/RpiA/CoA transferase-like"/>
    <property type="match status" value="1"/>
</dbReference>
<accession>V2VY38</accession>
<evidence type="ECO:0000256" key="3">
    <source>
        <dbReference type="ARBA" id="ARBA00022840"/>
    </source>
</evidence>
<dbReference type="InterPro" id="IPR002698">
    <property type="entry name" value="FTHF_cligase"/>
</dbReference>
<comment type="caution">
    <text evidence="6">The sequence shown here is derived from an EMBL/GenBank/DDBJ whole genome shotgun (WGS) entry which is preliminary data.</text>
</comment>
<evidence type="ECO:0000313" key="7">
    <source>
        <dbReference type="Proteomes" id="UP000018418"/>
    </source>
</evidence>
<comment type="cofactor">
    <cofactor evidence="5">
        <name>Mg(2+)</name>
        <dbReference type="ChEBI" id="CHEBI:18420"/>
    </cofactor>
</comment>
<feature type="binding site" evidence="4">
    <location>
        <position position="58"/>
    </location>
    <ligand>
        <name>substrate</name>
    </ligand>
</feature>
<protein>
    <recommendedName>
        <fullName evidence="5">5-formyltetrahydrofolate cyclo-ligase</fullName>
        <ecNumber evidence="5">6.3.3.2</ecNumber>
    </recommendedName>
</protein>
<evidence type="ECO:0000256" key="4">
    <source>
        <dbReference type="PIRSR" id="PIRSR006806-1"/>
    </source>
</evidence>
<keyword evidence="5" id="KW-0460">Magnesium</keyword>
<name>V2VY38_9GAMM</name>
<dbReference type="PANTHER" id="PTHR23407:SF1">
    <property type="entry name" value="5-FORMYLTETRAHYDROFOLATE CYCLO-LIGASE"/>
    <property type="match status" value="1"/>
</dbReference>
<dbReference type="SUPFAM" id="SSF100950">
    <property type="entry name" value="NagB/RpiA/CoA transferase-like"/>
    <property type="match status" value="1"/>
</dbReference>
<dbReference type="STRING" id="396323.VH98_07860"/>
<reference evidence="6 7" key="1">
    <citation type="submission" date="2013-10" db="EMBL/GenBank/DDBJ databases">
        <title>The Genome Sequence of Acinetobacter brisouii CIP 110357.</title>
        <authorList>
            <consortium name="The Broad Institute Genomics Platform"/>
            <consortium name="The Broad Institute Genome Sequencing Center for Infectious Disease"/>
            <person name="Cerqueira G."/>
            <person name="Feldgarden M."/>
            <person name="Courvalin P."/>
            <person name="Grillot-Courvalin C."/>
            <person name="Clermont D."/>
            <person name="Rocha E."/>
            <person name="Yoon E.-J."/>
            <person name="Nemec A."/>
            <person name="Young S.K."/>
            <person name="Zeng Q."/>
            <person name="Gargeya S."/>
            <person name="Fitzgerald M."/>
            <person name="Abouelleil A."/>
            <person name="Alvarado L."/>
            <person name="Berlin A.M."/>
            <person name="Chapman S.B."/>
            <person name="Gainer-Dewar J."/>
            <person name="Goldberg J."/>
            <person name="Gnerre S."/>
            <person name="Griggs A."/>
            <person name="Gujja S."/>
            <person name="Hansen M."/>
            <person name="Howarth C."/>
            <person name="Imamovic A."/>
            <person name="Ireland A."/>
            <person name="Larimer J."/>
            <person name="McCowan C."/>
            <person name="Murphy C."/>
            <person name="Pearson M."/>
            <person name="Poon T.W."/>
            <person name="Priest M."/>
            <person name="Roberts A."/>
            <person name="Saif S."/>
            <person name="Shea T."/>
            <person name="Sykes S."/>
            <person name="Wortman J."/>
            <person name="Nusbaum C."/>
            <person name="Birren B."/>
        </authorList>
    </citation>
    <scope>NUCLEOTIDE SEQUENCE [LARGE SCALE GENOMIC DNA]</scope>
    <source>
        <strain evidence="6 7">CIP 110357</strain>
    </source>
</reference>
<keyword evidence="3 4" id="KW-0067">ATP-binding</keyword>
<dbReference type="GO" id="GO:0030272">
    <property type="term" value="F:5-formyltetrahydrofolate cyclo-ligase activity"/>
    <property type="evidence" value="ECO:0007669"/>
    <property type="project" value="UniProtKB-EC"/>
</dbReference>
<dbReference type="GO" id="GO:0046872">
    <property type="term" value="F:metal ion binding"/>
    <property type="evidence" value="ECO:0007669"/>
    <property type="project" value="UniProtKB-KW"/>
</dbReference>
<dbReference type="PIRSF" id="PIRSF006806">
    <property type="entry name" value="FTHF_cligase"/>
    <property type="match status" value="1"/>
</dbReference>
<dbReference type="RefSeq" id="WP_004903821.1">
    <property type="nucleotide sequence ID" value="NZ_BBTI01000001.1"/>
</dbReference>
<dbReference type="OrthoDB" id="9801938at2"/>
<feature type="binding site" evidence="4">
    <location>
        <begin position="138"/>
        <end position="146"/>
    </location>
    <ligand>
        <name>ATP</name>
        <dbReference type="ChEBI" id="CHEBI:30616"/>
    </ligand>
</feature>
<dbReference type="NCBIfam" id="TIGR02727">
    <property type="entry name" value="MTHFS_bact"/>
    <property type="match status" value="1"/>
</dbReference>
<dbReference type="Proteomes" id="UP000018418">
    <property type="component" value="Unassembled WGS sequence"/>
</dbReference>
<evidence type="ECO:0000256" key="1">
    <source>
        <dbReference type="ARBA" id="ARBA00010638"/>
    </source>
</evidence>
<dbReference type="EC" id="6.3.3.2" evidence="5"/>
<dbReference type="AlphaFoldDB" id="V2VY38"/>
<evidence type="ECO:0000313" key="6">
    <source>
        <dbReference type="EMBL" id="ESK52669.1"/>
    </source>
</evidence>
<dbReference type="HOGENOM" id="CLU_066245_0_0_6"/>
<dbReference type="PANTHER" id="PTHR23407">
    <property type="entry name" value="ATPASE INHIBITOR/5-FORMYLTETRAHYDROFOLATE CYCLO-LIGASE"/>
    <property type="match status" value="1"/>
</dbReference>
<evidence type="ECO:0000256" key="5">
    <source>
        <dbReference type="RuleBase" id="RU361279"/>
    </source>
</evidence>
<organism evidence="6 7">
    <name type="scientific">Acinetobacter brisouii CIP 110357</name>
    <dbReference type="NCBI Taxonomy" id="1341683"/>
    <lineage>
        <taxon>Bacteria</taxon>
        <taxon>Pseudomonadati</taxon>
        <taxon>Pseudomonadota</taxon>
        <taxon>Gammaproteobacteria</taxon>
        <taxon>Moraxellales</taxon>
        <taxon>Moraxellaceae</taxon>
        <taxon>Acinetobacter</taxon>
    </lineage>
</organism>
<keyword evidence="5" id="KW-0479">Metal-binding</keyword>
<sequence>MNHALNLQQLRRELRRKRRRLTCFQQRQAAQAVLSRFRRIPEIQKAKKIGLYLDAFGEIATQGLIEHCFKLNKDVYLPKICNMNQHLLWVKISRQQFYTRRFAPHCLGMLEPQQRGIAVKHLDVLCMPLLACDIKGMRLGMGGGFYDRTLSHAQHLPFRLGLAHDFQRLNIVLPHQPWDQPLHALCTPQSYQYFNQ</sequence>